<evidence type="ECO:0000256" key="1">
    <source>
        <dbReference type="SAM" id="MobiDB-lite"/>
    </source>
</evidence>
<proteinExistence type="predicted"/>
<feature type="compositionally biased region" description="Gly residues" evidence="1">
    <location>
        <begin position="90"/>
        <end position="100"/>
    </location>
</feature>
<keyword evidence="2" id="KW-1133">Transmembrane helix</keyword>
<keyword evidence="4" id="KW-1185">Reference proteome</keyword>
<reference evidence="4" key="1">
    <citation type="submission" date="2016-06" db="EMBL/GenBank/DDBJ databases">
        <title>Parallel loss of symbiosis genes in relatives of nitrogen-fixing non-legume Parasponia.</title>
        <authorList>
            <person name="Van Velzen R."/>
            <person name="Holmer R."/>
            <person name="Bu F."/>
            <person name="Rutten L."/>
            <person name="Van Zeijl A."/>
            <person name="Liu W."/>
            <person name="Santuari L."/>
            <person name="Cao Q."/>
            <person name="Sharma T."/>
            <person name="Shen D."/>
            <person name="Roswanjaya Y."/>
            <person name="Wardhani T."/>
            <person name="Kalhor M.S."/>
            <person name="Jansen J."/>
            <person name="Van den Hoogen J."/>
            <person name="Gungor B."/>
            <person name="Hartog M."/>
            <person name="Hontelez J."/>
            <person name="Verver J."/>
            <person name="Yang W.-C."/>
            <person name="Schijlen E."/>
            <person name="Repin R."/>
            <person name="Schilthuizen M."/>
            <person name="Schranz E."/>
            <person name="Heidstra R."/>
            <person name="Miyata K."/>
            <person name="Fedorova E."/>
            <person name="Kohlen W."/>
            <person name="Bisseling T."/>
            <person name="Smit S."/>
            <person name="Geurts R."/>
        </authorList>
    </citation>
    <scope>NUCLEOTIDE SEQUENCE [LARGE SCALE GENOMIC DNA]</scope>
    <source>
        <strain evidence="4">cv. RG33-2</strain>
    </source>
</reference>
<comment type="caution">
    <text evidence="3">The sequence shown here is derived from an EMBL/GenBank/DDBJ whole genome shotgun (WGS) entry which is preliminary data.</text>
</comment>
<evidence type="ECO:0000256" key="2">
    <source>
        <dbReference type="SAM" id="Phobius"/>
    </source>
</evidence>
<accession>A0A2P5EK23</accession>
<keyword evidence="2" id="KW-0472">Membrane</keyword>
<name>A0A2P5EK23_TREOI</name>
<evidence type="ECO:0000313" key="4">
    <source>
        <dbReference type="Proteomes" id="UP000237000"/>
    </source>
</evidence>
<feature type="region of interest" description="Disordered" evidence="1">
    <location>
        <begin position="52"/>
        <end position="127"/>
    </location>
</feature>
<protein>
    <submittedName>
        <fullName evidence="3">Uncharacterized protein</fullName>
    </submittedName>
</protein>
<evidence type="ECO:0000313" key="3">
    <source>
        <dbReference type="EMBL" id="PON85918.1"/>
    </source>
</evidence>
<gene>
    <name evidence="3" type="ORF">TorRG33x02_182780</name>
</gene>
<dbReference type="EMBL" id="JXTC01000140">
    <property type="protein sequence ID" value="PON85918.1"/>
    <property type="molecule type" value="Genomic_DNA"/>
</dbReference>
<dbReference type="AlphaFoldDB" id="A0A2P5EK23"/>
<sequence>MDEINKVVLSPFWPILVLVYNELRAFYVLYKWVPRRFLRKQRTQNHIAIDTLYIGPEGGDGTGDETRSSEGDEEGAGGGDEPWQGEGGEEGAGGGGGSSGLAGQVGECGVDLPGMEGEGGNCVVDKL</sequence>
<feature type="transmembrane region" description="Helical" evidence="2">
    <location>
        <begin position="12"/>
        <end position="30"/>
    </location>
</feature>
<organism evidence="3 4">
    <name type="scientific">Trema orientale</name>
    <name type="common">Charcoal tree</name>
    <name type="synonym">Celtis orientalis</name>
    <dbReference type="NCBI Taxonomy" id="63057"/>
    <lineage>
        <taxon>Eukaryota</taxon>
        <taxon>Viridiplantae</taxon>
        <taxon>Streptophyta</taxon>
        <taxon>Embryophyta</taxon>
        <taxon>Tracheophyta</taxon>
        <taxon>Spermatophyta</taxon>
        <taxon>Magnoliopsida</taxon>
        <taxon>eudicotyledons</taxon>
        <taxon>Gunneridae</taxon>
        <taxon>Pentapetalae</taxon>
        <taxon>rosids</taxon>
        <taxon>fabids</taxon>
        <taxon>Rosales</taxon>
        <taxon>Cannabaceae</taxon>
        <taxon>Trema</taxon>
    </lineage>
</organism>
<dbReference type="InParanoid" id="A0A2P5EK23"/>
<keyword evidence="2" id="KW-0812">Transmembrane</keyword>
<dbReference type="Proteomes" id="UP000237000">
    <property type="component" value="Unassembled WGS sequence"/>
</dbReference>
<feature type="non-terminal residue" evidence="3">
    <location>
        <position position="127"/>
    </location>
</feature>